<dbReference type="SMART" id="SM00409">
    <property type="entry name" value="IG"/>
    <property type="match status" value="2"/>
</dbReference>
<organism evidence="5 6">
    <name type="scientific">Astyanax mexicanus</name>
    <name type="common">Blind cave fish</name>
    <name type="synonym">Astyanax fasciatus mexicanus</name>
    <dbReference type="NCBI Taxonomy" id="7994"/>
    <lineage>
        <taxon>Eukaryota</taxon>
        <taxon>Metazoa</taxon>
        <taxon>Chordata</taxon>
        <taxon>Craniata</taxon>
        <taxon>Vertebrata</taxon>
        <taxon>Euteleostomi</taxon>
        <taxon>Actinopterygii</taxon>
        <taxon>Neopterygii</taxon>
        <taxon>Teleostei</taxon>
        <taxon>Ostariophysi</taxon>
        <taxon>Characiformes</taxon>
        <taxon>Characoidei</taxon>
        <taxon>Acestrorhamphidae</taxon>
        <taxon>Acestrorhamphinae</taxon>
        <taxon>Astyanax</taxon>
    </lineage>
</organism>
<dbReference type="GO" id="GO:0006955">
    <property type="term" value="P:immune response"/>
    <property type="evidence" value="ECO:0007669"/>
    <property type="project" value="TreeGrafter"/>
</dbReference>
<dbReference type="AlphaFoldDB" id="A0A8B9L527"/>
<feature type="domain" description="Ig-like" evidence="4">
    <location>
        <begin position="94"/>
        <end position="174"/>
    </location>
</feature>
<dbReference type="GO" id="GO:0004888">
    <property type="term" value="F:transmembrane signaling receptor activity"/>
    <property type="evidence" value="ECO:0007669"/>
    <property type="project" value="TreeGrafter"/>
</dbReference>
<accession>A0A8B9L527</accession>
<keyword evidence="3" id="KW-1133">Transmembrane helix</keyword>
<dbReference type="InterPro" id="IPR003599">
    <property type="entry name" value="Ig_sub"/>
</dbReference>
<feature type="domain" description="Ig-like" evidence="4">
    <location>
        <begin position="22"/>
        <end position="92"/>
    </location>
</feature>
<keyword evidence="2" id="KW-1015">Disulfide bond</keyword>
<dbReference type="Proteomes" id="UP000694621">
    <property type="component" value="Unplaced"/>
</dbReference>
<reference evidence="5" key="1">
    <citation type="submission" date="2025-08" db="UniProtKB">
        <authorList>
            <consortium name="Ensembl"/>
        </authorList>
    </citation>
    <scope>IDENTIFICATION</scope>
</reference>
<proteinExistence type="predicted"/>
<dbReference type="GO" id="GO:0007166">
    <property type="term" value="P:cell surface receptor signaling pathway"/>
    <property type="evidence" value="ECO:0007669"/>
    <property type="project" value="TreeGrafter"/>
</dbReference>
<evidence type="ECO:0000256" key="2">
    <source>
        <dbReference type="ARBA" id="ARBA00023157"/>
    </source>
</evidence>
<evidence type="ECO:0000256" key="3">
    <source>
        <dbReference type="SAM" id="Phobius"/>
    </source>
</evidence>
<evidence type="ECO:0000259" key="4">
    <source>
        <dbReference type="PROSITE" id="PS50835"/>
    </source>
</evidence>
<evidence type="ECO:0000313" key="5">
    <source>
        <dbReference type="Ensembl" id="ENSAMXP00005046200.1"/>
    </source>
</evidence>
<dbReference type="InterPro" id="IPR013783">
    <property type="entry name" value="Ig-like_fold"/>
</dbReference>
<dbReference type="PANTHER" id="PTHR11481:SF64">
    <property type="entry name" value="FC RECEPTOR-LIKE PROTEIN 4"/>
    <property type="match status" value="1"/>
</dbReference>
<dbReference type="Gene3D" id="2.60.40.10">
    <property type="entry name" value="Immunoglobulins"/>
    <property type="match status" value="2"/>
</dbReference>
<sequence>VDMCTDTALVRSQYFADDPLLLICEGQSDSTGWRVRWYSHSKRKVSEVSDCSSDWGSVTGSTCSISSLSTDDTAVYWCESESGGSSNAVTITVNSIVILESPVHPVTEGAPLTLGCLQRSTRPSDPIADFYKTGLFLQTSTTGWMTIPTVSKSDEGLYRCEFRGERPSQSSWISVRGLLLLTNHYNTICLLHLLSFSMAVSPYLLVTIILGVKCYRARGENHL</sequence>
<keyword evidence="3" id="KW-0472">Membrane</keyword>
<feature type="transmembrane region" description="Helical" evidence="3">
    <location>
        <begin position="190"/>
        <end position="212"/>
    </location>
</feature>
<dbReference type="InterPro" id="IPR050488">
    <property type="entry name" value="Ig_Fc_receptor"/>
</dbReference>
<protein>
    <recommendedName>
        <fullName evidence="4">Ig-like domain-containing protein</fullName>
    </recommendedName>
</protein>
<keyword evidence="3" id="KW-0812">Transmembrane</keyword>
<dbReference type="InterPro" id="IPR007110">
    <property type="entry name" value="Ig-like_dom"/>
</dbReference>
<name>A0A8B9L527_ASTMX</name>
<dbReference type="PROSITE" id="PS50835">
    <property type="entry name" value="IG_LIKE"/>
    <property type="match status" value="2"/>
</dbReference>
<dbReference type="PANTHER" id="PTHR11481">
    <property type="entry name" value="IMMUNOGLOBULIN FC RECEPTOR"/>
    <property type="match status" value="1"/>
</dbReference>
<evidence type="ECO:0000313" key="6">
    <source>
        <dbReference type="Proteomes" id="UP000694621"/>
    </source>
</evidence>
<dbReference type="InterPro" id="IPR036179">
    <property type="entry name" value="Ig-like_dom_sf"/>
</dbReference>
<dbReference type="SUPFAM" id="SSF48726">
    <property type="entry name" value="Immunoglobulin"/>
    <property type="match status" value="2"/>
</dbReference>
<dbReference type="GO" id="GO:0009897">
    <property type="term" value="C:external side of plasma membrane"/>
    <property type="evidence" value="ECO:0007669"/>
    <property type="project" value="TreeGrafter"/>
</dbReference>
<keyword evidence="1" id="KW-0732">Signal</keyword>
<evidence type="ECO:0000256" key="1">
    <source>
        <dbReference type="ARBA" id="ARBA00022729"/>
    </source>
</evidence>
<dbReference type="Ensembl" id="ENSAMXT00005050192.1">
    <property type="protein sequence ID" value="ENSAMXP00005046200.1"/>
    <property type="gene ID" value="ENSAMXG00005021292.1"/>
</dbReference>